<evidence type="ECO:0000256" key="2">
    <source>
        <dbReference type="ARBA" id="ARBA00010617"/>
    </source>
</evidence>
<gene>
    <name evidence="10" type="ORF">DM02DRAFT_696171</name>
</gene>
<dbReference type="GO" id="GO:0020037">
    <property type="term" value="F:heme binding"/>
    <property type="evidence" value="ECO:0007669"/>
    <property type="project" value="InterPro"/>
</dbReference>
<evidence type="ECO:0000256" key="5">
    <source>
        <dbReference type="ARBA" id="ARBA00023002"/>
    </source>
</evidence>
<evidence type="ECO:0000256" key="3">
    <source>
        <dbReference type="ARBA" id="ARBA00022617"/>
    </source>
</evidence>
<dbReference type="InterPro" id="IPR002401">
    <property type="entry name" value="Cyt_P450_E_grp-I"/>
</dbReference>
<dbReference type="Pfam" id="PF00067">
    <property type="entry name" value="p450"/>
    <property type="match status" value="1"/>
</dbReference>
<evidence type="ECO:0000256" key="7">
    <source>
        <dbReference type="ARBA" id="ARBA00023033"/>
    </source>
</evidence>
<proteinExistence type="inferred from homology"/>
<name>A0A2V1D5U2_9PLEO</name>
<dbReference type="InterPro" id="IPR001128">
    <property type="entry name" value="Cyt_P450"/>
</dbReference>
<protein>
    <submittedName>
        <fullName evidence="10">Cytochrome P450</fullName>
    </submittedName>
</protein>
<keyword evidence="3 8" id="KW-0349">Heme</keyword>
<keyword evidence="7 9" id="KW-0503">Monooxygenase</keyword>
<reference evidence="10 11" key="1">
    <citation type="journal article" date="2018" name="Sci. Rep.">
        <title>Comparative genomics provides insights into the lifestyle and reveals functional heterogeneity of dark septate endophytic fungi.</title>
        <authorList>
            <person name="Knapp D.G."/>
            <person name="Nemeth J.B."/>
            <person name="Barry K."/>
            <person name="Hainaut M."/>
            <person name="Henrissat B."/>
            <person name="Johnson J."/>
            <person name="Kuo A."/>
            <person name="Lim J.H.P."/>
            <person name="Lipzen A."/>
            <person name="Nolan M."/>
            <person name="Ohm R.A."/>
            <person name="Tamas L."/>
            <person name="Grigoriev I.V."/>
            <person name="Spatafora J.W."/>
            <person name="Nagy L.G."/>
            <person name="Kovacs G.M."/>
        </authorList>
    </citation>
    <scope>NUCLEOTIDE SEQUENCE [LARGE SCALE GENOMIC DNA]</scope>
    <source>
        <strain evidence="10 11">DSE2036</strain>
    </source>
</reference>
<dbReference type="OrthoDB" id="1470350at2759"/>
<evidence type="ECO:0000313" key="10">
    <source>
        <dbReference type="EMBL" id="PVH93385.1"/>
    </source>
</evidence>
<dbReference type="PRINTS" id="PR00463">
    <property type="entry name" value="EP450I"/>
</dbReference>
<dbReference type="GO" id="GO:0005506">
    <property type="term" value="F:iron ion binding"/>
    <property type="evidence" value="ECO:0007669"/>
    <property type="project" value="InterPro"/>
</dbReference>
<evidence type="ECO:0000256" key="6">
    <source>
        <dbReference type="ARBA" id="ARBA00023004"/>
    </source>
</evidence>
<dbReference type="PANTHER" id="PTHR24305:SF237">
    <property type="entry name" value="CYTOCHROME P450 MONOOXYGENASE ATNE-RELATED"/>
    <property type="match status" value="1"/>
</dbReference>
<comment type="similarity">
    <text evidence="2 9">Belongs to the cytochrome P450 family.</text>
</comment>
<dbReference type="PRINTS" id="PR00385">
    <property type="entry name" value="P450"/>
</dbReference>
<dbReference type="SUPFAM" id="SSF48264">
    <property type="entry name" value="Cytochrome P450"/>
    <property type="match status" value="1"/>
</dbReference>
<dbReference type="Gene3D" id="1.10.630.10">
    <property type="entry name" value="Cytochrome P450"/>
    <property type="match status" value="1"/>
</dbReference>
<sequence length="536" mass="61175">MALSTRAISLPDLFLITFVLIFCILFANRVYARHFHPLARIPGPFFGRMSPWPSALHAWRGDRHLWLEECFKKYGNKIRVAPNTVIFRSPTAFQDIYSSRANVRRADFYNALKRTDEETSTITTIDNTLHAKRRRLLDLVFTGNSLREAAYFMQRHIDRWHELLIAGGGGDDWTPPTNFTDRANELVFDILGDVCFGRSFKTMEPEDNALKAVPRAAVKTLTVLNAIAKTPFIHLIIYLRPRGLARVFRAIRPATVVFFDEFVETSIRKRVEREQQSERFGEPRRDMFHFVYHARDSETGEPAFRGDQLVAECRLLLVAGSDSTSVTMTGLFFYLSHYPEALDKLRAEITGKFLLAEDIHPGPGLTSCKYLRAAIDEAMRMSPAGLCELQRQVLPGGIMIDGDYFPENTVVGTAAWCDAYNDEVYGDAAIYRPERWLSEDAERIKANFHPFGIGPHNCAGTNFALQELLLMVAKTVHRFEFRLSPEWAKGAGMRHRRRVGDKHVPHFHLRDAYITVRDGPVLQFRKRLSAGTAPHQ</sequence>
<organism evidence="10 11">
    <name type="scientific">Periconia macrospinosa</name>
    <dbReference type="NCBI Taxonomy" id="97972"/>
    <lineage>
        <taxon>Eukaryota</taxon>
        <taxon>Fungi</taxon>
        <taxon>Dikarya</taxon>
        <taxon>Ascomycota</taxon>
        <taxon>Pezizomycotina</taxon>
        <taxon>Dothideomycetes</taxon>
        <taxon>Pleosporomycetidae</taxon>
        <taxon>Pleosporales</taxon>
        <taxon>Massarineae</taxon>
        <taxon>Periconiaceae</taxon>
        <taxon>Periconia</taxon>
    </lineage>
</organism>
<dbReference type="GO" id="GO:0016705">
    <property type="term" value="F:oxidoreductase activity, acting on paired donors, with incorporation or reduction of molecular oxygen"/>
    <property type="evidence" value="ECO:0007669"/>
    <property type="project" value="InterPro"/>
</dbReference>
<dbReference type="Proteomes" id="UP000244855">
    <property type="component" value="Unassembled WGS sequence"/>
</dbReference>
<dbReference type="EMBL" id="KZ805593">
    <property type="protein sequence ID" value="PVH93385.1"/>
    <property type="molecule type" value="Genomic_DNA"/>
</dbReference>
<dbReference type="InterPro" id="IPR050121">
    <property type="entry name" value="Cytochrome_P450_monoxygenase"/>
</dbReference>
<dbReference type="InterPro" id="IPR036396">
    <property type="entry name" value="Cyt_P450_sf"/>
</dbReference>
<dbReference type="InterPro" id="IPR017972">
    <property type="entry name" value="Cyt_P450_CS"/>
</dbReference>
<evidence type="ECO:0000256" key="8">
    <source>
        <dbReference type="PIRSR" id="PIRSR602401-1"/>
    </source>
</evidence>
<dbReference type="GO" id="GO:0004497">
    <property type="term" value="F:monooxygenase activity"/>
    <property type="evidence" value="ECO:0007669"/>
    <property type="project" value="UniProtKB-KW"/>
</dbReference>
<dbReference type="CDD" id="cd11061">
    <property type="entry name" value="CYP67-like"/>
    <property type="match status" value="1"/>
</dbReference>
<dbReference type="PROSITE" id="PS00086">
    <property type="entry name" value="CYTOCHROME_P450"/>
    <property type="match status" value="1"/>
</dbReference>
<keyword evidence="6 8" id="KW-0408">Iron</keyword>
<evidence type="ECO:0000313" key="11">
    <source>
        <dbReference type="Proteomes" id="UP000244855"/>
    </source>
</evidence>
<feature type="binding site" description="axial binding residue" evidence="8">
    <location>
        <position position="458"/>
    </location>
    <ligand>
        <name>heme</name>
        <dbReference type="ChEBI" id="CHEBI:30413"/>
    </ligand>
    <ligandPart>
        <name>Fe</name>
        <dbReference type="ChEBI" id="CHEBI:18248"/>
    </ligandPart>
</feature>
<evidence type="ECO:0000256" key="9">
    <source>
        <dbReference type="RuleBase" id="RU000461"/>
    </source>
</evidence>
<evidence type="ECO:0000256" key="1">
    <source>
        <dbReference type="ARBA" id="ARBA00001971"/>
    </source>
</evidence>
<keyword evidence="11" id="KW-1185">Reference proteome</keyword>
<dbReference type="AlphaFoldDB" id="A0A2V1D5U2"/>
<dbReference type="PANTHER" id="PTHR24305">
    <property type="entry name" value="CYTOCHROME P450"/>
    <property type="match status" value="1"/>
</dbReference>
<evidence type="ECO:0000256" key="4">
    <source>
        <dbReference type="ARBA" id="ARBA00022723"/>
    </source>
</evidence>
<dbReference type="STRING" id="97972.A0A2V1D5U2"/>
<keyword evidence="4 8" id="KW-0479">Metal-binding</keyword>
<comment type="cofactor">
    <cofactor evidence="1 8">
        <name>heme</name>
        <dbReference type="ChEBI" id="CHEBI:30413"/>
    </cofactor>
</comment>
<accession>A0A2V1D5U2</accession>
<keyword evidence="5 9" id="KW-0560">Oxidoreductase</keyword>